<gene>
    <name evidence="1" type="ORF">C8F04DRAFT_1180162</name>
</gene>
<keyword evidence="2" id="KW-1185">Reference proteome</keyword>
<comment type="caution">
    <text evidence="1">The sequence shown here is derived from an EMBL/GenBank/DDBJ whole genome shotgun (WGS) entry which is preliminary data.</text>
</comment>
<reference evidence="1" key="1">
    <citation type="submission" date="2023-03" db="EMBL/GenBank/DDBJ databases">
        <title>Massive genome expansion in bonnet fungi (Mycena s.s.) driven by repeated elements and novel gene families across ecological guilds.</title>
        <authorList>
            <consortium name="Lawrence Berkeley National Laboratory"/>
            <person name="Harder C.B."/>
            <person name="Miyauchi S."/>
            <person name="Viragh M."/>
            <person name="Kuo A."/>
            <person name="Thoen E."/>
            <person name="Andreopoulos B."/>
            <person name="Lu D."/>
            <person name="Skrede I."/>
            <person name="Drula E."/>
            <person name="Henrissat B."/>
            <person name="Morin E."/>
            <person name="Kohler A."/>
            <person name="Barry K."/>
            <person name="LaButti K."/>
            <person name="Morin E."/>
            <person name="Salamov A."/>
            <person name="Lipzen A."/>
            <person name="Mereny Z."/>
            <person name="Hegedus B."/>
            <person name="Baldrian P."/>
            <person name="Stursova M."/>
            <person name="Weitz H."/>
            <person name="Taylor A."/>
            <person name="Grigoriev I.V."/>
            <person name="Nagy L.G."/>
            <person name="Martin F."/>
            <person name="Kauserud H."/>
        </authorList>
    </citation>
    <scope>NUCLEOTIDE SEQUENCE</scope>
    <source>
        <strain evidence="1">CBHHK200</strain>
    </source>
</reference>
<dbReference type="Proteomes" id="UP001218188">
    <property type="component" value="Unassembled WGS sequence"/>
</dbReference>
<name>A0AAD6X787_9AGAR</name>
<sequence length="172" mass="19089">MAVVRIKQGVKDPWDTSRKISNSASSQAGIKSGYHASDALLSRVSDGANVGTRRGEGEGPRGHVHVLVSVDRARIEFKNCAIASNKINNFPSSVPVSRVIKQAEEQRIFEISKPFNPFKGTKPLKYCQIFSKTPPFACPPARQQVLTRFLITMAVYTHLDPQLTVHHHYHNA</sequence>
<proteinExistence type="predicted"/>
<protein>
    <submittedName>
        <fullName evidence="1">Uncharacterized protein</fullName>
    </submittedName>
</protein>
<accession>A0AAD6X787</accession>
<dbReference type="EMBL" id="JARJCM010000034">
    <property type="protein sequence ID" value="KAJ7038060.1"/>
    <property type="molecule type" value="Genomic_DNA"/>
</dbReference>
<evidence type="ECO:0000313" key="2">
    <source>
        <dbReference type="Proteomes" id="UP001218188"/>
    </source>
</evidence>
<dbReference type="AlphaFoldDB" id="A0AAD6X787"/>
<organism evidence="1 2">
    <name type="scientific">Mycena alexandri</name>
    <dbReference type="NCBI Taxonomy" id="1745969"/>
    <lineage>
        <taxon>Eukaryota</taxon>
        <taxon>Fungi</taxon>
        <taxon>Dikarya</taxon>
        <taxon>Basidiomycota</taxon>
        <taxon>Agaricomycotina</taxon>
        <taxon>Agaricomycetes</taxon>
        <taxon>Agaricomycetidae</taxon>
        <taxon>Agaricales</taxon>
        <taxon>Marasmiineae</taxon>
        <taxon>Mycenaceae</taxon>
        <taxon>Mycena</taxon>
    </lineage>
</organism>
<evidence type="ECO:0000313" key="1">
    <source>
        <dbReference type="EMBL" id="KAJ7038060.1"/>
    </source>
</evidence>